<proteinExistence type="predicted"/>
<feature type="transmembrane region" description="Helical" evidence="1">
    <location>
        <begin position="118"/>
        <end position="137"/>
    </location>
</feature>
<dbReference type="InterPro" id="IPR045339">
    <property type="entry name" value="DUF6534"/>
</dbReference>
<feature type="transmembrane region" description="Helical" evidence="1">
    <location>
        <begin position="229"/>
        <end position="250"/>
    </location>
</feature>
<evidence type="ECO:0000259" key="2">
    <source>
        <dbReference type="Pfam" id="PF20152"/>
    </source>
</evidence>
<dbReference type="Proteomes" id="UP001221142">
    <property type="component" value="Unassembled WGS sequence"/>
</dbReference>
<gene>
    <name evidence="3" type="ORF">FB45DRAFT_786088</name>
</gene>
<feature type="domain" description="DUF6534" evidence="2">
    <location>
        <begin position="166"/>
        <end position="252"/>
    </location>
</feature>
<feature type="transmembrane region" description="Helical" evidence="1">
    <location>
        <begin position="12"/>
        <end position="35"/>
    </location>
</feature>
<sequence>MSAPHIPTTLGALLIGGFVATMFSGVVTLQTLWYSRAYKSDPKPLKSLVLSVWLLDTIHTALIWAAVWDCLIGDYGSFSSVDHIPWPIPLTVILTAILTFLIHCFLAHRIFMLSGRNYFMALPVLILAVVRVVSASVTTQQMEQYGSYTEFKAHAFWLFTLGLSVSSAVDILITALLSYLLQSTRPTANRLNAMVNKLTVAAFETGALTCVGTIASMICWVSMPSNLIFLGLHFVISKLYATSLLVTLNIRKNILETDLESESTRPYTSPAGQDNPVIFNLGVIQARNSMLQSSPVQVHMVKSTEYDI</sequence>
<protein>
    <recommendedName>
        <fullName evidence="2">DUF6534 domain-containing protein</fullName>
    </recommendedName>
</protein>
<organism evidence="3 4">
    <name type="scientific">Roridomyces roridus</name>
    <dbReference type="NCBI Taxonomy" id="1738132"/>
    <lineage>
        <taxon>Eukaryota</taxon>
        <taxon>Fungi</taxon>
        <taxon>Dikarya</taxon>
        <taxon>Basidiomycota</taxon>
        <taxon>Agaricomycotina</taxon>
        <taxon>Agaricomycetes</taxon>
        <taxon>Agaricomycetidae</taxon>
        <taxon>Agaricales</taxon>
        <taxon>Marasmiineae</taxon>
        <taxon>Mycenaceae</taxon>
        <taxon>Roridomyces</taxon>
    </lineage>
</organism>
<keyword evidence="1" id="KW-0472">Membrane</keyword>
<feature type="transmembrane region" description="Helical" evidence="1">
    <location>
        <begin position="47"/>
        <end position="66"/>
    </location>
</feature>
<feature type="transmembrane region" description="Helical" evidence="1">
    <location>
        <begin position="201"/>
        <end position="223"/>
    </location>
</feature>
<name>A0AAD7C950_9AGAR</name>
<evidence type="ECO:0000256" key="1">
    <source>
        <dbReference type="SAM" id="Phobius"/>
    </source>
</evidence>
<accession>A0AAD7C950</accession>
<dbReference type="EMBL" id="JARKIF010000004">
    <property type="protein sequence ID" value="KAJ7641961.1"/>
    <property type="molecule type" value="Genomic_DNA"/>
</dbReference>
<dbReference type="PANTHER" id="PTHR40465">
    <property type="entry name" value="CHROMOSOME 1, WHOLE GENOME SHOTGUN SEQUENCE"/>
    <property type="match status" value="1"/>
</dbReference>
<evidence type="ECO:0000313" key="3">
    <source>
        <dbReference type="EMBL" id="KAJ7641961.1"/>
    </source>
</evidence>
<keyword evidence="4" id="KW-1185">Reference proteome</keyword>
<feature type="transmembrane region" description="Helical" evidence="1">
    <location>
        <begin position="157"/>
        <end position="181"/>
    </location>
</feature>
<comment type="caution">
    <text evidence="3">The sequence shown here is derived from an EMBL/GenBank/DDBJ whole genome shotgun (WGS) entry which is preliminary data.</text>
</comment>
<keyword evidence="1" id="KW-1133">Transmembrane helix</keyword>
<evidence type="ECO:0000313" key="4">
    <source>
        <dbReference type="Proteomes" id="UP001221142"/>
    </source>
</evidence>
<dbReference type="Pfam" id="PF20152">
    <property type="entry name" value="DUF6534"/>
    <property type="match status" value="1"/>
</dbReference>
<dbReference type="PANTHER" id="PTHR40465:SF1">
    <property type="entry name" value="DUF6534 DOMAIN-CONTAINING PROTEIN"/>
    <property type="match status" value="1"/>
</dbReference>
<dbReference type="AlphaFoldDB" id="A0AAD7C950"/>
<feature type="transmembrane region" description="Helical" evidence="1">
    <location>
        <begin position="86"/>
        <end position="106"/>
    </location>
</feature>
<reference evidence="3" key="1">
    <citation type="submission" date="2023-03" db="EMBL/GenBank/DDBJ databases">
        <title>Massive genome expansion in bonnet fungi (Mycena s.s.) driven by repeated elements and novel gene families across ecological guilds.</title>
        <authorList>
            <consortium name="Lawrence Berkeley National Laboratory"/>
            <person name="Harder C.B."/>
            <person name="Miyauchi S."/>
            <person name="Viragh M."/>
            <person name="Kuo A."/>
            <person name="Thoen E."/>
            <person name="Andreopoulos B."/>
            <person name="Lu D."/>
            <person name="Skrede I."/>
            <person name="Drula E."/>
            <person name="Henrissat B."/>
            <person name="Morin E."/>
            <person name="Kohler A."/>
            <person name="Barry K."/>
            <person name="LaButti K."/>
            <person name="Morin E."/>
            <person name="Salamov A."/>
            <person name="Lipzen A."/>
            <person name="Mereny Z."/>
            <person name="Hegedus B."/>
            <person name="Baldrian P."/>
            <person name="Stursova M."/>
            <person name="Weitz H."/>
            <person name="Taylor A."/>
            <person name="Grigoriev I.V."/>
            <person name="Nagy L.G."/>
            <person name="Martin F."/>
            <person name="Kauserud H."/>
        </authorList>
    </citation>
    <scope>NUCLEOTIDE SEQUENCE</scope>
    <source>
        <strain evidence="3">9284</strain>
    </source>
</reference>
<keyword evidence="1" id="KW-0812">Transmembrane</keyword>